<dbReference type="Proteomes" id="UP000184731">
    <property type="component" value="Chromosome"/>
</dbReference>
<dbReference type="EMBL" id="CP017834">
    <property type="protein sequence ID" value="APJ04191.1"/>
    <property type="molecule type" value="Genomic_DNA"/>
</dbReference>
<organism evidence="1 2">
    <name type="scientific">Silvanigrella aquatica</name>
    <dbReference type="NCBI Taxonomy" id="1915309"/>
    <lineage>
        <taxon>Bacteria</taxon>
        <taxon>Pseudomonadati</taxon>
        <taxon>Bdellovibrionota</taxon>
        <taxon>Oligoflexia</taxon>
        <taxon>Silvanigrellales</taxon>
        <taxon>Silvanigrellaceae</taxon>
        <taxon>Silvanigrella</taxon>
    </lineage>
</organism>
<name>A0A1L4D1Y0_9BACT</name>
<dbReference type="RefSeq" id="WP_148697944.1">
    <property type="nucleotide sequence ID" value="NZ_CP017834.1"/>
</dbReference>
<dbReference type="AlphaFoldDB" id="A0A1L4D1Y0"/>
<dbReference type="OrthoDB" id="5294569at2"/>
<proteinExistence type="predicted"/>
<protein>
    <submittedName>
        <fullName evidence="1">Uncharacterized protein</fullName>
    </submittedName>
</protein>
<evidence type="ECO:0000313" key="2">
    <source>
        <dbReference type="Proteomes" id="UP000184731"/>
    </source>
</evidence>
<evidence type="ECO:0000313" key="1">
    <source>
        <dbReference type="EMBL" id="APJ04191.1"/>
    </source>
</evidence>
<sequence length="122" mass="13731">MSNPTQDIFDEFNDDNLESYALDLEPPGNVADDNSFNVNLTKQIEQILDSITRIGGEVCKLRAEMDGLLDQNGMLVDSFHRLKDVLNEKGYLDIDDFQLACDVFDESNVKSVGSQFIKKVSH</sequence>
<accession>A0A1L4D1Y0</accession>
<dbReference type="KEGG" id="saqi:AXG55_09850"/>
<gene>
    <name evidence="1" type="ORF">AXG55_09850</name>
</gene>
<reference evidence="1 2" key="1">
    <citation type="submission" date="2016-10" db="EMBL/GenBank/DDBJ databases">
        <title>Silvanigrella aquatica sp. nov., isolated from a freshwater lake located in the Black Forest, Germany, description of Silvanigrellaceae fam. nov., Silvanigrellales ord. nov., reclassification of the order Bdellovibrionales in the class Oligoflexia, reclassification of the families Bacteriovoracaceae and Halobacteriovoraceae in the new order Bacteriovoracales ord. nov., and reclassification of the family Pseudobacteriovoracaceae in the order Oligoflexiales.</title>
        <authorList>
            <person name="Hahn M.W."/>
            <person name="Schmidt J."/>
            <person name="Koll U."/>
            <person name="Rohde M."/>
            <person name="Verbag S."/>
            <person name="Pitt A."/>
            <person name="Nakai R."/>
            <person name="Naganuma T."/>
            <person name="Lang E."/>
        </authorList>
    </citation>
    <scope>NUCLEOTIDE SEQUENCE [LARGE SCALE GENOMIC DNA]</scope>
    <source>
        <strain evidence="1 2">MWH-Nonnen-W8red</strain>
    </source>
</reference>
<keyword evidence="2" id="KW-1185">Reference proteome</keyword>